<dbReference type="EMBL" id="CM029053">
    <property type="protein sequence ID" value="KAG2553514.1"/>
    <property type="molecule type" value="Genomic_DNA"/>
</dbReference>
<sequence>MRPSHPRRILHQLERPRRERRHPTRRRCGGAHRHRERVCQPCSVSWRPRQPEPAWLTTGALLCISVGEERMFAGHSLREERKMTGAMKNLILPAKSTDSERLTLNQVTAHNLLLHFQSVIVAGCHALTACIASLY</sequence>
<feature type="region of interest" description="Disordered" evidence="1">
    <location>
        <begin position="1"/>
        <end position="29"/>
    </location>
</feature>
<feature type="compositionally biased region" description="Basic residues" evidence="1">
    <location>
        <begin position="18"/>
        <end position="29"/>
    </location>
</feature>
<protein>
    <submittedName>
        <fullName evidence="2">Uncharacterized protein</fullName>
    </submittedName>
</protein>
<dbReference type="Proteomes" id="UP000823388">
    <property type="component" value="Chromosome 9K"/>
</dbReference>
<accession>A0A8T0P446</accession>
<name>A0A8T0P446_PANVG</name>
<evidence type="ECO:0000256" key="1">
    <source>
        <dbReference type="SAM" id="MobiDB-lite"/>
    </source>
</evidence>
<organism evidence="2 3">
    <name type="scientific">Panicum virgatum</name>
    <name type="common">Blackwell switchgrass</name>
    <dbReference type="NCBI Taxonomy" id="38727"/>
    <lineage>
        <taxon>Eukaryota</taxon>
        <taxon>Viridiplantae</taxon>
        <taxon>Streptophyta</taxon>
        <taxon>Embryophyta</taxon>
        <taxon>Tracheophyta</taxon>
        <taxon>Spermatophyta</taxon>
        <taxon>Magnoliopsida</taxon>
        <taxon>Liliopsida</taxon>
        <taxon>Poales</taxon>
        <taxon>Poaceae</taxon>
        <taxon>PACMAD clade</taxon>
        <taxon>Panicoideae</taxon>
        <taxon>Panicodae</taxon>
        <taxon>Paniceae</taxon>
        <taxon>Panicinae</taxon>
        <taxon>Panicum</taxon>
        <taxon>Panicum sect. Hiantes</taxon>
    </lineage>
</organism>
<proteinExistence type="predicted"/>
<feature type="compositionally biased region" description="Basic residues" evidence="1">
    <location>
        <begin position="1"/>
        <end position="10"/>
    </location>
</feature>
<evidence type="ECO:0000313" key="3">
    <source>
        <dbReference type="Proteomes" id="UP000823388"/>
    </source>
</evidence>
<dbReference type="AlphaFoldDB" id="A0A8T0P446"/>
<gene>
    <name evidence="2" type="ORF">PVAP13_9KG530826</name>
</gene>
<comment type="caution">
    <text evidence="2">The sequence shown here is derived from an EMBL/GenBank/DDBJ whole genome shotgun (WGS) entry which is preliminary data.</text>
</comment>
<keyword evidence="3" id="KW-1185">Reference proteome</keyword>
<reference evidence="2" key="1">
    <citation type="submission" date="2020-05" db="EMBL/GenBank/DDBJ databases">
        <title>WGS assembly of Panicum virgatum.</title>
        <authorList>
            <person name="Lovell J.T."/>
            <person name="Jenkins J."/>
            <person name="Shu S."/>
            <person name="Juenger T.E."/>
            <person name="Schmutz J."/>
        </authorList>
    </citation>
    <scope>NUCLEOTIDE SEQUENCE</scope>
    <source>
        <strain evidence="2">AP13</strain>
    </source>
</reference>
<evidence type="ECO:0000313" key="2">
    <source>
        <dbReference type="EMBL" id="KAG2553514.1"/>
    </source>
</evidence>